<evidence type="ECO:0000259" key="11">
    <source>
        <dbReference type="Pfam" id="PF00999"/>
    </source>
</evidence>
<feature type="transmembrane region" description="Helical" evidence="10">
    <location>
        <begin position="117"/>
        <end position="140"/>
    </location>
</feature>
<feature type="transmembrane region" description="Helical" evidence="10">
    <location>
        <begin position="147"/>
        <end position="167"/>
    </location>
</feature>
<feature type="transmembrane region" description="Helical" evidence="10">
    <location>
        <begin position="358"/>
        <end position="379"/>
    </location>
</feature>
<dbReference type="InterPro" id="IPR057290">
    <property type="entry name" value="CHX17_C"/>
</dbReference>
<feature type="transmembrane region" description="Helical" evidence="10">
    <location>
        <begin position="57"/>
        <end position="74"/>
    </location>
</feature>
<feature type="domain" description="Cation/H+ exchanger transmembrane" evidence="11">
    <location>
        <begin position="65"/>
        <end position="430"/>
    </location>
</feature>
<evidence type="ECO:0000259" key="12">
    <source>
        <dbReference type="Pfam" id="PF23256"/>
    </source>
</evidence>
<dbReference type="GO" id="GO:0006885">
    <property type="term" value="P:regulation of pH"/>
    <property type="evidence" value="ECO:0007669"/>
    <property type="project" value="TreeGrafter"/>
</dbReference>
<evidence type="ECO:0000256" key="3">
    <source>
        <dbReference type="ARBA" id="ARBA00022538"/>
    </source>
</evidence>
<name>A0A9R0J3F0_SPIOL</name>
<feature type="transmembrane region" description="Helical" evidence="10">
    <location>
        <begin position="246"/>
        <end position="269"/>
    </location>
</feature>
<dbReference type="Pfam" id="PF00999">
    <property type="entry name" value="Na_H_Exchanger"/>
    <property type="match status" value="1"/>
</dbReference>
<evidence type="ECO:0000256" key="6">
    <source>
        <dbReference type="ARBA" id="ARBA00022989"/>
    </source>
</evidence>
<dbReference type="Gene3D" id="1.20.1530.20">
    <property type="match status" value="1"/>
</dbReference>
<dbReference type="GO" id="GO:1902600">
    <property type="term" value="P:proton transmembrane transport"/>
    <property type="evidence" value="ECO:0007669"/>
    <property type="project" value="InterPro"/>
</dbReference>
<reference evidence="15" key="2">
    <citation type="submission" date="2025-08" db="UniProtKB">
        <authorList>
            <consortium name="RefSeq"/>
        </authorList>
    </citation>
    <scope>IDENTIFICATION</scope>
    <source>
        <tissue evidence="15">Leaf</tissue>
    </source>
</reference>
<feature type="transmembrane region" description="Helical" evidence="10">
    <location>
        <begin position="326"/>
        <end position="346"/>
    </location>
</feature>
<evidence type="ECO:0000259" key="13">
    <source>
        <dbReference type="Pfam" id="PF23259"/>
    </source>
</evidence>
<accession>A0A9R0J3F0</accession>
<dbReference type="KEGG" id="soe:110798910"/>
<keyword evidence="5" id="KW-0630">Potassium</keyword>
<dbReference type="GO" id="GO:0016020">
    <property type="term" value="C:membrane"/>
    <property type="evidence" value="ECO:0007669"/>
    <property type="project" value="UniProtKB-SubCell"/>
</dbReference>
<feature type="domain" description="Cation/H(+) antiporter central" evidence="12">
    <location>
        <begin position="548"/>
        <end position="621"/>
    </location>
</feature>
<feature type="transmembrane region" description="Helical" evidence="10">
    <location>
        <begin position="418"/>
        <end position="439"/>
    </location>
</feature>
<feature type="transmembrane region" description="Helical" evidence="10">
    <location>
        <begin position="281"/>
        <end position="311"/>
    </location>
</feature>
<dbReference type="GeneID" id="110798910"/>
<dbReference type="GO" id="GO:0006813">
    <property type="term" value="P:potassium ion transport"/>
    <property type="evidence" value="ECO:0007669"/>
    <property type="project" value="UniProtKB-KW"/>
</dbReference>
<feature type="transmembrane region" description="Helical" evidence="10">
    <location>
        <begin position="385"/>
        <end position="406"/>
    </location>
</feature>
<dbReference type="Pfam" id="PF23256">
    <property type="entry name" value="CHX17_2nd"/>
    <property type="match status" value="1"/>
</dbReference>
<evidence type="ECO:0000256" key="4">
    <source>
        <dbReference type="ARBA" id="ARBA00022692"/>
    </source>
</evidence>
<reference evidence="14" key="1">
    <citation type="journal article" date="2021" name="Nat. Commun.">
        <title>Genomic analyses provide insights into spinach domestication and the genetic basis of agronomic traits.</title>
        <authorList>
            <person name="Cai X."/>
            <person name="Sun X."/>
            <person name="Xu C."/>
            <person name="Sun H."/>
            <person name="Wang X."/>
            <person name="Ge C."/>
            <person name="Zhang Z."/>
            <person name="Wang Q."/>
            <person name="Fei Z."/>
            <person name="Jiao C."/>
            <person name="Wang Q."/>
        </authorList>
    </citation>
    <scope>NUCLEOTIDE SEQUENCE [LARGE SCALE GENOMIC DNA]</scope>
    <source>
        <strain evidence="14">cv. Varoflay</strain>
    </source>
</reference>
<dbReference type="GO" id="GO:0015297">
    <property type="term" value="F:antiporter activity"/>
    <property type="evidence" value="ECO:0007669"/>
    <property type="project" value="InterPro"/>
</dbReference>
<sequence length="789" mass="88882">MAEYLSVKSTYDPYKLWSEGTWNGSEMLCQERPLYLGSLPIWADHLYPHGSDASTCILLLCLILLITTITSFLLKPIGLPAMAKMFGGFLVIGLLYSKNALEFKTLVHPTIYYFMNTFSLLGFIFYTFIFGVETNLLALIRKVRKKAIIICFSGYFTSLALGYTGFMMLKINQEEFPGYIRQMITNAQTFFMVTCSHVNDLGISNSEIGRLACAISLVIDVYGMFSTFLIFNVYFPFQNEHYSLPFYVIAVYLFMFFVCRPLILVIISHTPEGRRMKDTHFLAIIMIVLILALLSLLVAQPLLVFLFAVFLPEEPLTSILNERLDLMNSSVLLPLFCAMHGFMADFNSLGKKSRMIEFIVFMTVTGKFLGTVISSKIFGVPFWSAVSLGIILCSGGFLDMVMLGVFRHQGLMDPEQYTTVMLHILLTTCIFLPLVRFMYNPSTQYSTILRQGVIASAETGSLQVLTCIHKEENLAGILRLIEAFNPRYEMPLPVIALQLIQLTGRVTQPILAPFHEIQSSAAFRSNIGRCNRIISSLLSLERRTDGAARLQHYISVSSYATMHNDICSLAHDKKVSLLIIPFHIQWTAEGNVEHVSESVREVNKLVFENAPCSTGLLIDRGDKDVSLLDTEYRIAIFFIGGADDHEALAYATLFASHPSIKLTVVWLKTKMSESNTHSFDDYAVLQEFYHKLQGNERMSLQEVVVNDGAETTNAVIAVKNDIDLAVVGRYHEPGCTPLFGLTDRWCEYPELGILGDLLITPEFNFSVLVVQEEPHKTTENDDLIDDFVM</sequence>
<evidence type="ECO:0000256" key="2">
    <source>
        <dbReference type="ARBA" id="ARBA00022448"/>
    </source>
</evidence>
<keyword evidence="2" id="KW-0813">Transport</keyword>
<keyword evidence="14" id="KW-1185">Reference proteome</keyword>
<dbReference type="InterPro" id="IPR050794">
    <property type="entry name" value="CPA2_transporter"/>
</dbReference>
<protein>
    <submittedName>
        <fullName evidence="15">Cation/H(+) antiporter 14</fullName>
    </submittedName>
</protein>
<evidence type="ECO:0000256" key="1">
    <source>
        <dbReference type="ARBA" id="ARBA00004141"/>
    </source>
</evidence>
<dbReference type="PANTHER" id="PTHR32468:SF23">
    <property type="entry name" value="CATION_H(+) ANTIPORTER 14"/>
    <property type="match status" value="1"/>
</dbReference>
<dbReference type="GO" id="GO:0012505">
    <property type="term" value="C:endomembrane system"/>
    <property type="evidence" value="ECO:0007669"/>
    <property type="project" value="TreeGrafter"/>
</dbReference>
<dbReference type="OrthoDB" id="1654457at2759"/>
<dbReference type="Pfam" id="PF23259">
    <property type="entry name" value="CHX17_C"/>
    <property type="match status" value="1"/>
</dbReference>
<comment type="similarity">
    <text evidence="9">Belongs to the monovalent cation:proton antiporter 2 (CPA2) transporter (TC 2.A.37) family. CHX (TC 2.A.37.4) subfamily.</text>
</comment>
<keyword evidence="7" id="KW-0406">Ion transport</keyword>
<evidence type="ECO:0000256" key="7">
    <source>
        <dbReference type="ARBA" id="ARBA00023065"/>
    </source>
</evidence>
<evidence type="ECO:0000313" key="14">
    <source>
        <dbReference type="Proteomes" id="UP000813463"/>
    </source>
</evidence>
<keyword evidence="6 10" id="KW-1133">Transmembrane helix</keyword>
<dbReference type="InterPro" id="IPR006153">
    <property type="entry name" value="Cation/H_exchanger_TM"/>
</dbReference>
<dbReference type="RefSeq" id="XP_021859803.1">
    <property type="nucleotide sequence ID" value="XM_022004111.2"/>
</dbReference>
<dbReference type="Proteomes" id="UP000813463">
    <property type="component" value="Chromosome 5"/>
</dbReference>
<dbReference type="InterPro" id="IPR038770">
    <property type="entry name" value="Na+/solute_symporter_sf"/>
</dbReference>
<comment type="subcellular location">
    <subcellularLocation>
        <location evidence="1">Membrane</location>
        <topology evidence="1">Multi-pass membrane protein</topology>
    </subcellularLocation>
</comment>
<dbReference type="InterPro" id="IPR057291">
    <property type="entry name" value="CHX17_2nd"/>
</dbReference>
<organism evidence="14 15">
    <name type="scientific">Spinacia oleracea</name>
    <name type="common">Spinach</name>
    <dbReference type="NCBI Taxonomy" id="3562"/>
    <lineage>
        <taxon>Eukaryota</taxon>
        <taxon>Viridiplantae</taxon>
        <taxon>Streptophyta</taxon>
        <taxon>Embryophyta</taxon>
        <taxon>Tracheophyta</taxon>
        <taxon>Spermatophyta</taxon>
        <taxon>Magnoliopsida</taxon>
        <taxon>eudicotyledons</taxon>
        <taxon>Gunneridae</taxon>
        <taxon>Pentapetalae</taxon>
        <taxon>Caryophyllales</taxon>
        <taxon>Chenopodiaceae</taxon>
        <taxon>Chenopodioideae</taxon>
        <taxon>Anserineae</taxon>
        <taxon>Spinacia</taxon>
    </lineage>
</organism>
<keyword evidence="8 10" id="KW-0472">Membrane</keyword>
<evidence type="ECO:0000256" key="9">
    <source>
        <dbReference type="ARBA" id="ARBA00038341"/>
    </source>
</evidence>
<evidence type="ECO:0000256" key="5">
    <source>
        <dbReference type="ARBA" id="ARBA00022958"/>
    </source>
</evidence>
<evidence type="ECO:0000256" key="8">
    <source>
        <dbReference type="ARBA" id="ARBA00023136"/>
    </source>
</evidence>
<evidence type="ECO:0000256" key="10">
    <source>
        <dbReference type="SAM" id="Phobius"/>
    </source>
</evidence>
<keyword evidence="4 10" id="KW-0812">Transmembrane</keyword>
<feature type="domain" description="Cation/H(+) antiporter C-terminal" evidence="13">
    <location>
        <begin position="634"/>
        <end position="772"/>
    </location>
</feature>
<gene>
    <name evidence="15" type="primary">LOC110798910</name>
</gene>
<feature type="transmembrane region" description="Helical" evidence="10">
    <location>
        <begin position="211"/>
        <end position="234"/>
    </location>
</feature>
<evidence type="ECO:0000313" key="15">
    <source>
        <dbReference type="RefSeq" id="XP_021859803.1"/>
    </source>
</evidence>
<feature type="transmembrane region" description="Helical" evidence="10">
    <location>
        <begin position="81"/>
        <end position="97"/>
    </location>
</feature>
<dbReference type="AlphaFoldDB" id="A0A9R0J3F0"/>
<keyword evidence="3" id="KW-0633">Potassium transport</keyword>
<dbReference type="PANTHER" id="PTHR32468">
    <property type="entry name" value="CATION/H + ANTIPORTER"/>
    <property type="match status" value="1"/>
</dbReference>
<proteinExistence type="inferred from homology"/>